<accession>A0ABY3X901</accession>
<feature type="transmembrane region" description="Helical" evidence="1">
    <location>
        <begin position="260"/>
        <end position="283"/>
    </location>
</feature>
<feature type="transmembrane region" description="Helical" evidence="1">
    <location>
        <begin position="80"/>
        <end position="102"/>
    </location>
</feature>
<evidence type="ECO:0000313" key="3">
    <source>
        <dbReference type="Proteomes" id="UP000829542"/>
    </source>
</evidence>
<keyword evidence="1" id="KW-1133">Transmembrane helix</keyword>
<protein>
    <submittedName>
        <fullName evidence="2">Uncharacterized protein</fullName>
    </submittedName>
</protein>
<keyword evidence="1" id="KW-0812">Transmembrane</keyword>
<feature type="transmembrane region" description="Helical" evidence="1">
    <location>
        <begin position="163"/>
        <end position="181"/>
    </location>
</feature>
<dbReference type="Proteomes" id="UP000829542">
    <property type="component" value="Chromosome"/>
</dbReference>
<reference evidence="2 3" key="1">
    <citation type="submission" date="2022-03" db="EMBL/GenBank/DDBJ databases">
        <title>Ignatzschineria rhizosphaerae HR5S32.</title>
        <authorList>
            <person name="Sun J.Q."/>
            <person name="Feng J.Y."/>
        </authorList>
    </citation>
    <scope>NUCLEOTIDE SEQUENCE [LARGE SCALE GENOMIC DNA]</scope>
    <source>
        <strain evidence="2 3">HR5S32</strain>
    </source>
</reference>
<feature type="transmembrane region" description="Helical" evidence="1">
    <location>
        <begin position="122"/>
        <end position="143"/>
    </location>
</feature>
<feature type="transmembrane region" description="Helical" evidence="1">
    <location>
        <begin position="42"/>
        <end position="68"/>
    </location>
</feature>
<evidence type="ECO:0000313" key="2">
    <source>
        <dbReference type="EMBL" id="UNM96468.1"/>
    </source>
</evidence>
<feature type="transmembrane region" description="Helical" evidence="1">
    <location>
        <begin position="229"/>
        <end position="248"/>
    </location>
</feature>
<keyword evidence="1" id="KW-0472">Membrane</keyword>
<evidence type="ECO:0000256" key="1">
    <source>
        <dbReference type="SAM" id="Phobius"/>
    </source>
</evidence>
<sequence>MPKFSLYCLPFIAAMTYGISNFINSVRISTKLMHIDPYLEPFWMSLSIPLAVNLIPTLMMFLLFIPLFSVLKLQLVTKRNILIIILTIIIVNLFKILMGHLGVGPAFASLFHGESYFKVFNVIARMTNLLFFLLPLMLILYGARNYLDLYKETYSKDEKRWKIANLFGTMAFFNYTLWLLYPLLMLFKENYSLMAEFQVEFWLKLPVTIMLFLLMLSKKIRPTYFNIPATFYAGITLALLTLLVSIIGESVIMLADHASIGALILLLFSVPIIAIIIICFATIKVTNYFLVNSQKPNNHWQ</sequence>
<dbReference type="RefSeq" id="WP_242150110.1">
    <property type="nucleotide sequence ID" value="NZ_CP093379.1"/>
</dbReference>
<name>A0ABY3X901_9GAMM</name>
<keyword evidence="3" id="KW-1185">Reference proteome</keyword>
<proteinExistence type="predicted"/>
<dbReference type="EMBL" id="CP093379">
    <property type="protein sequence ID" value="UNM96468.1"/>
    <property type="molecule type" value="Genomic_DNA"/>
</dbReference>
<organism evidence="2 3">
    <name type="scientific">Ignatzschineria rhizosphaerae</name>
    <dbReference type="NCBI Taxonomy" id="2923279"/>
    <lineage>
        <taxon>Bacteria</taxon>
        <taxon>Pseudomonadati</taxon>
        <taxon>Pseudomonadota</taxon>
        <taxon>Gammaproteobacteria</taxon>
        <taxon>Cardiobacteriales</taxon>
        <taxon>Ignatzschineriaceae</taxon>
        <taxon>Ignatzschineria</taxon>
    </lineage>
</organism>
<gene>
    <name evidence="2" type="ORF">MMG00_00940</name>
</gene>
<feature type="transmembrane region" description="Helical" evidence="1">
    <location>
        <begin position="201"/>
        <end position="217"/>
    </location>
</feature>